<keyword evidence="8" id="KW-0805">Transcription regulation</keyword>
<evidence type="ECO:0000256" key="1">
    <source>
        <dbReference type="ARBA" id="ARBA00004123"/>
    </source>
</evidence>
<reference evidence="17" key="3">
    <citation type="submission" date="2025-09" db="UniProtKB">
        <authorList>
            <consortium name="Ensembl"/>
        </authorList>
    </citation>
    <scope>IDENTIFICATION</scope>
</reference>
<evidence type="ECO:0000256" key="9">
    <source>
        <dbReference type="ARBA" id="ARBA00023125"/>
    </source>
</evidence>
<feature type="domain" description="C2H2-type" evidence="16">
    <location>
        <begin position="270"/>
        <end position="300"/>
    </location>
</feature>
<keyword evidence="6" id="KW-0862">Zinc</keyword>
<keyword evidence="2" id="KW-0690">Ribosome biogenesis</keyword>
<dbReference type="HOGENOM" id="CLU_002678_91_0_1"/>
<dbReference type="FunFam" id="3.30.160.60:FF:001610">
    <property type="entry name" value="transcription factor IIIA"/>
    <property type="match status" value="1"/>
</dbReference>
<dbReference type="GO" id="GO:0042254">
    <property type="term" value="P:ribosome biogenesis"/>
    <property type="evidence" value="ECO:0007669"/>
    <property type="project" value="UniProtKB-KW"/>
</dbReference>
<dbReference type="FunFam" id="3.30.160.60:FF:001810">
    <property type="entry name" value="General transcription factor IIIA"/>
    <property type="match status" value="1"/>
</dbReference>
<dbReference type="InterPro" id="IPR054599">
    <property type="entry name" value="TFIIIA_Zfn-C2H2"/>
</dbReference>
<protein>
    <recommendedName>
        <fullName evidence="12">Transcription factor IIIA</fullName>
    </recommendedName>
</protein>
<dbReference type="Proteomes" id="UP000018468">
    <property type="component" value="Linkage group LG3"/>
</dbReference>
<dbReference type="GO" id="GO:0005634">
    <property type="term" value="C:nucleus"/>
    <property type="evidence" value="ECO:0000318"/>
    <property type="project" value="GO_Central"/>
</dbReference>
<evidence type="ECO:0000313" key="18">
    <source>
        <dbReference type="Proteomes" id="UP000018468"/>
    </source>
</evidence>
<keyword evidence="18" id="KW-1185">Reference proteome</keyword>
<dbReference type="Ensembl" id="ENSLOCT00000005013.1">
    <property type="protein sequence ID" value="ENSLOCP00000005005.1"/>
    <property type="gene ID" value="ENSLOCG00000004190.1"/>
</dbReference>
<evidence type="ECO:0000256" key="5">
    <source>
        <dbReference type="ARBA" id="ARBA00022771"/>
    </source>
</evidence>
<dbReference type="FunFam" id="3.30.160.60:FF:001102">
    <property type="entry name" value="Transcription factor IIIA"/>
    <property type="match status" value="1"/>
</dbReference>
<dbReference type="PROSITE" id="PS50157">
    <property type="entry name" value="ZINC_FINGER_C2H2_2"/>
    <property type="match status" value="8"/>
</dbReference>
<dbReference type="GeneTree" id="ENSGT00940000155647"/>
<keyword evidence="5 14" id="KW-0863">Zinc-finger</keyword>
<dbReference type="GO" id="GO:0006357">
    <property type="term" value="P:regulation of transcription by RNA polymerase II"/>
    <property type="evidence" value="ECO:0000318"/>
    <property type="project" value="GO_Central"/>
</dbReference>
<evidence type="ECO:0000256" key="10">
    <source>
        <dbReference type="ARBA" id="ARBA00023163"/>
    </source>
</evidence>
<dbReference type="Gene3D" id="3.30.160.60">
    <property type="entry name" value="Classic Zinc Finger"/>
    <property type="match status" value="8"/>
</dbReference>
<dbReference type="FunFam" id="3.30.160.60:FF:001347">
    <property type="entry name" value="Transcription factor IIIA"/>
    <property type="match status" value="1"/>
</dbReference>
<keyword evidence="10" id="KW-0804">Transcription</keyword>
<evidence type="ECO:0000259" key="16">
    <source>
        <dbReference type="PROSITE" id="PS50157"/>
    </source>
</evidence>
<evidence type="ECO:0000256" key="4">
    <source>
        <dbReference type="ARBA" id="ARBA00022737"/>
    </source>
</evidence>
<dbReference type="EMBL" id="AHAT01003165">
    <property type="status" value="NOT_ANNOTATED_CDS"/>
    <property type="molecule type" value="Genomic_DNA"/>
</dbReference>
<reference evidence="18" key="1">
    <citation type="submission" date="2011-12" db="EMBL/GenBank/DDBJ databases">
        <title>The Draft Genome of Lepisosteus oculatus.</title>
        <authorList>
            <consortium name="The Broad Institute Genome Assembly &amp; Analysis Group"/>
            <consortium name="Computational R&amp;D Group"/>
            <consortium name="and Sequencing Platform"/>
            <person name="Di Palma F."/>
            <person name="Alfoldi J."/>
            <person name="Johnson J."/>
            <person name="Berlin A."/>
            <person name="Gnerre S."/>
            <person name="Jaffe D."/>
            <person name="MacCallum I."/>
            <person name="Young S."/>
            <person name="Walker B.J."/>
            <person name="Lander E.S."/>
            <person name="Lindblad-Toh K."/>
        </authorList>
    </citation>
    <scope>NUCLEOTIDE SEQUENCE [LARGE SCALE GENOMIC DNA]</scope>
</reference>
<evidence type="ECO:0000256" key="12">
    <source>
        <dbReference type="ARBA" id="ARBA00040434"/>
    </source>
</evidence>
<dbReference type="OMA" id="KVFRDSW"/>
<dbReference type="SUPFAM" id="SSF57667">
    <property type="entry name" value="beta-beta-alpha zinc fingers"/>
    <property type="match status" value="7"/>
</dbReference>
<dbReference type="GO" id="GO:0003723">
    <property type="term" value="F:RNA binding"/>
    <property type="evidence" value="ECO:0007669"/>
    <property type="project" value="UniProtKB-KW"/>
</dbReference>
<evidence type="ECO:0000256" key="6">
    <source>
        <dbReference type="ARBA" id="ARBA00022833"/>
    </source>
</evidence>
<keyword evidence="3" id="KW-0479">Metal-binding</keyword>
<evidence type="ECO:0000256" key="3">
    <source>
        <dbReference type="ARBA" id="ARBA00022723"/>
    </source>
</evidence>
<dbReference type="Pfam" id="PF00096">
    <property type="entry name" value="zf-C2H2"/>
    <property type="match status" value="5"/>
</dbReference>
<dbReference type="AlphaFoldDB" id="W5M9E6"/>
<feature type="domain" description="C2H2-type" evidence="16">
    <location>
        <begin position="93"/>
        <end position="122"/>
    </location>
</feature>
<organism evidence="17 18">
    <name type="scientific">Lepisosteus oculatus</name>
    <name type="common">Spotted gar</name>
    <dbReference type="NCBI Taxonomy" id="7918"/>
    <lineage>
        <taxon>Eukaryota</taxon>
        <taxon>Metazoa</taxon>
        <taxon>Chordata</taxon>
        <taxon>Craniata</taxon>
        <taxon>Vertebrata</taxon>
        <taxon>Euteleostomi</taxon>
        <taxon>Actinopterygii</taxon>
        <taxon>Neopterygii</taxon>
        <taxon>Holostei</taxon>
        <taxon>Semionotiformes</taxon>
        <taxon>Lepisosteidae</taxon>
        <taxon>Lepisosteus</taxon>
    </lineage>
</organism>
<dbReference type="PANTHER" id="PTHR46179:SF1">
    <property type="entry name" value="TRANSCRIPTION FACTOR IIIA"/>
    <property type="match status" value="1"/>
</dbReference>
<feature type="domain" description="C2H2-type" evidence="16">
    <location>
        <begin position="123"/>
        <end position="153"/>
    </location>
</feature>
<dbReference type="PROSITE" id="PS00028">
    <property type="entry name" value="ZINC_FINGER_C2H2_1"/>
    <property type="match status" value="7"/>
</dbReference>
<evidence type="ECO:0000313" key="17">
    <source>
        <dbReference type="Ensembl" id="ENSLOCP00000005005.1"/>
    </source>
</evidence>
<dbReference type="FunFam" id="3.30.160.60:FF:001572">
    <property type="entry name" value="General transcription factor IIIA"/>
    <property type="match status" value="1"/>
</dbReference>
<keyword evidence="4" id="KW-0677">Repeat</keyword>
<feature type="domain" description="C2H2-type" evidence="16">
    <location>
        <begin position="155"/>
        <end position="184"/>
    </location>
</feature>
<dbReference type="GO" id="GO:0008270">
    <property type="term" value="F:zinc ion binding"/>
    <property type="evidence" value="ECO:0007669"/>
    <property type="project" value="UniProtKB-KW"/>
</dbReference>
<feature type="region of interest" description="Disordered" evidence="15">
    <location>
        <begin position="324"/>
        <end position="348"/>
    </location>
</feature>
<dbReference type="Pfam" id="PF22110">
    <property type="entry name" value="TFIIIA_zf-C2H2"/>
    <property type="match status" value="1"/>
</dbReference>
<feature type="domain" description="C2H2-type" evidence="16">
    <location>
        <begin position="63"/>
        <end position="92"/>
    </location>
</feature>
<keyword evidence="11" id="KW-0539">Nucleus</keyword>
<evidence type="ECO:0000256" key="13">
    <source>
        <dbReference type="ARBA" id="ARBA00060179"/>
    </source>
</evidence>
<dbReference type="STRING" id="7918.ENSLOCP00000005005"/>
<accession>W5M9E6</accession>
<feature type="domain" description="C2H2-type" evidence="16">
    <location>
        <begin position="241"/>
        <end position="268"/>
    </location>
</feature>
<dbReference type="FunFam" id="3.30.160.60:FF:001998">
    <property type="entry name" value="Transcription factor IIIA"/>
    <property type="match status" value="1"/>
</dbReference>
<dbReference type="GO" id="GO:0000981">
    <property type="term" value="F:DNA-binding transcription factor activity, RNA polymerase II-specific"/>
    <property type="evidence" value="ECO:0000318"/>
    <property type="project" value="GO_Central"/>
</dbReference>
<dbReference type="FunFam" id="3.30.160.60:FF:000125">
    <property type="entry name" value="Putative zinc finger protein 143"/>
    <property type="match status" value="1"/>
</dbReference>
<dbReference type="eggNOG" id="KOG1721">
    <property type="taxonomic scope" value="Eukaryota"/>
</dbReference>
<evidence type="ECO:0000256" key="7">
    <source>
        <dbReference type="ARBA" id="ARBA00022884"/>
    </source>
</evidence>
<feature type="domain" description="C2H2-type" evidence="16">
    <location>
        <begin position="301"/>
        <end position="330"/>
    </location>
</feature>
<sequence>MVRSHPCRGFRVVCSARIYGEHVCGKMEGDSVQFSSSSVTSSVIIPLSVFAMGETMGDPVKRFICSFPDCSASFNKAWKLEVHQYKHTGERPFVCDYEGCGKTFTRSFHLTRHQITHSGEKPFRCPVEGCDEVFPINCSLKRHVARIHEHQGKPYICKYEGCGKSFKKNNQLKSHEYEHTNILPFKCSFEGCDKRFLIPSKLKRHEKVHRGYPCKEDDCSFVGKNWTEYLKHKNALHQELLQCDQCSRTFKRNRLLQEHQRIHQEGRPILHCPREGCQRTYTTPFNLQSHILSFHEEQRPFACPHPGCGKAFAMRQSLQRHGVVHDPEKKKLKIPRPKRSMASRLSGFQPCKDEKKLAQLLQATSLESEEQST</sequence>
<dbReference type="InterPro" id="IPR036236">
    <property type="entry name" value="Znf_C2H2_sf"/>
</dbReference>
<evidence type="ECO:0000256" key="2">
    <source>
        <dbReference type="ARBA" id="ARBA00022517"/>
    </source>
</evidence>
<evidence type="ECO:0000256" key="14">
    <source>
        <dbReference type="PROSITE-ProRule" id="PRU00042"/>
    </source>
</evidence>
<reference evidence="17" key="2">
    <citation type="submission" date="2025-08" db="UniProtKB">
        <authorList>
            <consortium name="Ensembl"/>
        </authorList>
    </citation>
    <scope>IDENTIFICATION</scope>
</reference>
<dbReference type="PANTHER" id="PTHR46179">
    <property type="entry name" value="ZINC FINGER PROTEIN"/>
    <property type="match status" value="1"/>
</dbReference>
<evidence type="ECO:0000256" key="8">
    <source>
        <dbReference type="ARBA" id="ARBA00023015"/>
    </source>
</evidence>
<evidence type="ECO:0000256" key="15">
    <source>
        <dbReference type="SAM" id="MobiDB-lite"/>
    </source>
</evidence>
<dbReference type="Bgee" id="ENSLOCG00000004190">
    <property type="expression patterns" value="Expressed in ovary and 13 other cell types or tissues"/>
</dbReference>
<keyword evidence="7" id="KW-0694">RNA-binding</keyword>
<dbReference type="InterPro" id="IPR051061">
    <property type="entry name" value="Zinc_finger_trans_reg"/>
</dbReference>
<dbReference type="InterPro" id="IPR013087">
    <property type="entry name" value="Znf_C2H2_type"/>
</dbReference>
<proteinExistence type="predicted"/>
<name>W5M9E6_LEPOC</name>
<feature type="compositionally biased region" description="Basic residues" evidence="15">
    <location>
        <begin position="330"/>
        <end position="341"/>
    </location>
</feature>
<dbReference type="SMART" id="SM00355">
    <property type="entry name" value="ZnF_C2H2"/>
    <property type="match status" value="9"/>
</dbReference>
<feature type="domain" description="C2H2-type" evidence="16">
    <location>
        <begin position="185"/>
        <end position="211"/>
    </location>
</feature>
<comment type="subcellular location">
    <subcellularLocation>
        <location evidence="1">Nucleus</location>
    </subcellularLocation>
</comment>
<evidence type="ECO:0000256" key="11">
    <source>
        <dbReference type="ARBA" id="ARBA00023242"/>
    </source>
</evidence>
<comment type="function">
    <text evidence="13">Involved in ribosomal large subunit biogenesis. Binds the approximately 50 base pairs internal control region (ICR) of 5S ribosomal RNA genes. It is required for their RNA polymerase III-dependent transcription and may also maintain the transcription of other genes. Also binds the transcribed 5S RNA's.</text>
</comment>
<dbReference type="GO" id="GO:0000977">
    <property type="term" value="F:RNA polymerase II transcription regulatory region sequence-specific DNA binding"/>
    <property type="evidence" value="ECO:0000318"/>
    <property type="project" value="GO_Central"/>
</dbReference>
<keyword evidence="9" id="KW-0238">DNA-binding</keyword>
<dbReference type="InParanoid" id="W5M9E6"/>